<dbReference type="Proteomes" id="UP001291623">
    <property type="component" value="Unassembled WGS sequence"/>
</dbReference>
<feature type="compositionally biased region" description="Polar residues" evidence="1">
    <location>
        <begin position="22"/>
        <end position="39"/>
    </location>
</feature>
<proteinExistence type="predicted"/>
<sequence>MTGNGLRDTSSLSESQRKTGLRDTSSLSESQRRIASSTEFGHEDMMHRACRLGICRDTRKINSMERKKQS</sequence>
<reference evidence="2" key="1">
    <citation type="submission" date="2023-12" db="EMBL/GenBank/DDBJ databases">
        <title>Genome assembly of Anisodus tanguticus.</title>
        <authorList>
            <person name="Wang Y.-J."/>
        </authorList>
    </citation>
    <scope>NUCLEOTIDE SEQUENCE</scope>
    <source>
        <strain evidence="2">KB-2021</strain>
        <tissue evidence="2">Leaf</tissue>
    </source>
</reference>
<evidence type="ECO:0000313" key="3">
    <source>
        <dbReference type="Proteomes" id="UP001291623"/>
    </source>
</evidence>
<dbReference type="AlphaFoldDB" id="A0AAE1UZ91"/>
<name>A0AAE1UZ91_9SOLA</name>
<keyword evidence="3" id="KW-1185">Reference proteome</keyword>
<gene>
    <name evidence="2" type="ORF">RND71_038545</name>
</gene>
<feature type="compositionally biased region" description="Polar residues" evidence="1">
    <location>
        <begin position="1"/>
        <end position="14"/>
    </location>
</feature>
<accession>A0AAE1UZ91</accession>
<dbReference type="EMBL" id="JAVYJV010000021">
    <property type="protein sequence ID" value="KAK4342729.1"/>
    <property type="molecule type" value="Genomic_DNA"/>
</dbReference>
<evidence type="ECO:0000256" key="1">
    <source>
        <dbReference type="SAM" id="MobiDB-lite"/>
    </source>
</evidence>
<protein>
    <submittedName>
        <fullName evidence="2">Uncharacterized protein</fullName>
    </submittedName>
</protein>
<comment type="caution">
    <text evidence="2">The sequence shown here is derived from an EMBL/GenBank/DDBJ whole genome shotgun (WGS) entry which is preliminary data.</text>
</comment>
<evidence type="ECO:0000313" key="2">
    <source>
        <dbReference type="EMBL" id="KAK4342729.1"/>
    </source>
</evidence>
<feature type="region of interest" description="Disordered" evidence="1">
    <location>
        <begin position="1"/>
        <end position="49"/>
    </location>
</feature>
<organism evidence="2 3">
    <name type="scientific">Anisodus tanguticus</name>
    <dbReference type="NCBI Taxonomy" id="243964"/>
    <lineage>
        <taxon>Eukaryota</taxon>
        <taxon>Viridiplantae</taxon>
        <taxon>Streptophyta</taxon>
        <taxon>Embryophyta</taxon>
        <taxon>Tracheophyta</taxon>
        <taxon>Spermatophyta</taxon>
        <taxon>Magnoliopsida</taxon>
        <taxon>eudicotyledons</taxon>
        <taxon>Gunneridae</taxon>
        <taxon>Pentapetalae</taxon>
        <taxon>asterids</taxon>
        <taxon>lamiids</taxon>
        <taxon>Solanales</taxon>
        <taxon>Solanaceae</taxon>
        <taxon>Solanoideae</taxon>
        <taxon>Hyoscyameae</taxon>
        <taxon>Anisodus</taxon>
    </lineage>
</organism>